<dbReference type="Pfam" id="PF07745">
    <property type="entry name" value="Glyco_hydro_53"/>
    <property type="match status" value="1"/>
</dbReference>
<evidence type="ECO:0000256" key="5">
    <source>
        <dbReference type="ARBA" id="ARBA00023295"/>
    </source>
</evidence>
<reference evidence="7 8" key="1">
    <citation type="submission" date="2024-04" db="EMBL/GenBank/DDBJ databases">
        <title>Phyllosticta paracitricarpa is synonymous to the EU quarantine fungus P. citricarpa based on phylogenomic analyses.</title>
        <authorList>
            <consortium name="Lawrence Berkeley National Laboratory"/>
            <person name="Van Ingen-Buijs V.A."/>
            <person name="Van Westerhoven A.C."/>
            <person name="Haridas S."/>
            <person name="Skiadas P."/>
            <person name="Martin F."/>
            <person name="Groenewald J.Z."/>
            <person name="Crous P.W."/>
            <person name="Seidl M.F."/>
        </authorList>
    </citation>
    <scope>NUCLEOTIDE SEQUENCE [LARGE SCALE GENOMIC DNA]</scope>
    <source>
        <strain evidence="7 8">CBS 123374</strain>
    </source>
</reference>
<evidence type="ECO:0000256" key="2">
    <source>
        <dbReference type="ARBA" id="ARBA00010687"/>
    </source>
</evidence>
<evidence type="ECO:0000256" key="1">
    <source>
        <dbReference type="ARBA" id="ARBA00001695"/>
    </source>
</evidence>
<accession>A0ABR1YSX0</accession>
<dbReference type="Gene3D" id="3.20.20.80">
    <property type="entry name" value="Glycosidases"/>
    <property type="match status" value="1"/>
</dbReference>
<dbReference type="InterPro" id="IPR017853">
    <property type="entry name" value="GH"/>
</dbReference>
<comment type="catalytic activity">
    <reaction evidence="1 6">
        <text>The enzyme specifically hydrolyzes (1-&gt;4)-beta-D-galactosidic linkages in type I arabinogalactans.</text>
        <dbReference type="EC" id="3.2.1.89"/>
    </reaction>
</comment>
<evidence type="ECO:0000256" key="4">
    <source>
        <dbReference type="ARBA" id="ARBA00022801"/>
    </source>
</evidence>
<dbReference type="Proteomes" id="UP001492380">
    <property type="component" value="Unassembled WGS sequence"/>
</dbReference>
<dbReference type="SUPFAM" id="SSF51445">
    <property type="entry name" value="(Trans)glycosidases"/>
    <property type="match status" value="1"/>
</dbReference>
<evidence type="ECO:0000313" key="8">
    <source>
        <dbReference type="Proteomes" id="UP001492380"/>
    </source>
</evidence>
<dbReference type="EMBL" id="JBBWRZ010000004">
    <property type="protein sequence ID" value="KAK8238084.1"/>
    <property type="molecule type" value="Genomic_DNA"/>
</dbReference>
<dbReference type="PANTHER" id="PTHR34983">
    <property type="entry name" value="ARABINOGALACTAN ENDO-BETA-1,4-GALACTANASE A"/>
    <property type="match status" value="1"/>
</dbReference>
<feature type="signal peptide" evidence="6">
    <location>
        <begin position="1"/>
        <end position="19"/>
    </location>
</feature>
<evidence type="ECO:0000256" key="6">
    <source>
        <dbReference type="RuleBase" id="RU361192"/>
    </source>
</evidence>
<dbReference type="PANTHER" id="PTHR34983:SF1">
    <property type="entry name" value="ARABINOGALACTAN ENDO-BETA-1,4-GALACTANASE A"/>
    <property type="match status" value="1"/>
</dbReference>
<keyword evidence="4 6" id="KW-0378">Hydrolase</keyword>
<dbReference type="GO" id="GO:0016787">
    <property type="term" value="F:hydrolase activity"/>
    <property type="evidence" value="ECO:0007669"/>
    <property type="project" value="UniProtKB-KW"/>
</dbReference>
<dbReference type="EC" id="3.2.1.89" evidence="3 6"/>
<sequence>MYISNLLGIGILLANFAAGAPTNGGSKAFFYKGHDISSLKMLEDGDTQAVFKDTARGNATRRAEDILADGGMNGVRLRLWVNPIPGQYDLDYVLALASRLHAAGQAIYLDYHFSDTWADPQHNNAPVAWPTSLEPLAATLRAYVNSTLHAFEDAGIPLALVSLGNEIRHGMLWPLGHVDVEVEPEDARVANFTGLATLYKAARCGVDDYVDTSSSTQQPAVMIHMDNGWNVTLQERWFSSLTATGLVTPADWDVLGFSFYPFYGTTATFENLATTLDWAANAFPGTPLHVVETDFPARCDGEDAPELSEPDIAISAAGQTAWVRRVEEVVKAVEGGVGQGVWYWEPTWLNNTSLGSACQDAILFDQDWSQYPRVTGYSRSSVDMFLDSV</sequence>
<keyword evidence="8" id="KW-1185">Reference proteome</keyword>
<evidence type="ECO:0000313" key="7">
    <source>
        <dbReference type="EMBL" id="KAK8238084.1"/>
    </source>
</evidence>
<name>A0ABR1YSX0_9PEZI</name>
<feature type="chain" id="PRO_5044960226" description="Arabinogalactan endo-beta-1,4-galactanase" evidence="6">
    <location>
        <begin position="20"/>
        <end position="389"/>
    </location>
</feature>
<gene>
    <name evidence="7" type="ORF">HDK90DRAFT_213001</name>
</gene>
<dbReference type="InterPro" id="IPR011683">
    <property type="entry name" value="Glyco_hydro_53"/>
</dbReference>
<keyword evidence="5 6" id="KW-0326">Glycosidase</keyword>
<comment type="caution">
    <text evidence="7">The sequence shown here is derived from an EMBL/GenBank/DDBJ whole genome shotgun (WGS) entry which is preliminary data.</text>
</comment>
<evidence type="ECO:0000256" key="3">
    <source>
        <dbReference type="ARBA" id="ARBA00012556"/>
    </source>
</evidence>
<proteinExistence type="inferred from homology"/>
<keyword evidence="6" id="KW-0732">Signal</keyword>
<organism evidence="7 8">
    <name type="scientific">Phyllosticta capitalensis</name>
    <dbReference type="NCBI Taxonomy" id="121624"/>
    <lineage>
        <taxon>Eukaryota</taxon>
        <taxon>Fungi</taxon>
        <taxon>Dikarya</taxon>
        <taxon>Ascomycota</taxon>
        <taxon>Pezizomycotina</taxon>
        <taxon>Dothideomycetes</taxon>
        <taxon>Dothideomycetes incertae sedis</taxon>
        <taxon>Botryosphaeriales</taxon>
        <taxon>Phyllostictaceae</taxon>
        <taxon>Phyllosticta</taxon>
    </lineage>
</organism>
<protein>
    <recommendedName>
        <fullName evidence="3 6">Arabinogalactan endo-beta-1,4-galactanase</fullName>
        <ecNumber evidence="3 6">3.2.1.89</ecNumber>
    </recommendedName>
</protein>
<comment type="similarity">
    <text evidence="2 6">Belongs to the glycosyl hydrolase 53 family.</text>
</comment>